<comment type="subcellular location">
    <subcellularLocation>
        <location evidence="1">Endomembrane system</location>
        <topology evidence="1">Peripheral membrane protein</topology>
    </subcellularLocation>
</comment>
<dbReference type="InterPro" id="IPR015943">
    <property type="entry name" value="WD40/YVTN_repeat-like_dom_sf"/>
</dbReference>
<keyword evidence="6" id="KW-0653">Protein transport</keyword>
<dbReference type="AlphaFoldDB" id="A0A1D2A4N2"/>
<dbReference type="GO" id="GO:0030674">
    <property type="term" value="F:protein-macromolecule adaptor activity"/>
    <property type="evidence" value="ECO:0007669"/>
    <property type="project" value="TreeGrafter"/>
</dbReference>
<feature type="coiled-coil region" evidence="9">
    <location>
        <begin position="764"/>
        <end position="801"/>
    </location>
</feature>
<evidence type="ECO:0000256" key="6">
    <source>
        <dbReference type="ARBA" id="ARBA00022927"/>
    </source>
</evidence>
<gene>
    <name evidence="12" type="ORF">g.5839</name>
</gene>
<evidence type="ECO:0000256" key="3">
    <source>
        <dbReference type="ARBA" id="ARBA00022723"/>
    </source>
</evidence>
<protein>
    <submittedName>
        <fullName evidence="12">Uncharacterized protein</fullName>
    </submittedName>
</protein>
<dbReference type="GO" id="GO:0005768">
    <property type="term" value="C:endosome"/>
    <property type="evidence" value="ECO:0007669"/>
    <property type="project" value="TreeGrafter"/>
</dbReference>
<evidence type="ECO:0000256" key="9">
    <source>
        <dbReference type="SAM" id="Coils"/>
    </source>
</evidence>
<evidence type="ECO:0000313" key="12">
    <source>
        <dbReference type="EMBL" id="JAT74152.1"/>
    </source>
</evidence>
<evidence type="ECO:0000256" key="4">
    <source>
        <dbReference type="ARBA" id="ARBA00022771"/>
    </source>
</evidence>
<evidence type="ECO:0000256" key="5">
    <source>
        <dbReference type="ARBA" id="ARBA00022833"/>
    </source>
</evidence>
<dbReference type="PROSITE" id="PS50236">
    <property type="entry name" value="CHCR"/>
    <property type="match status" value="1"/>
</dbReference>
<dbReference type="Pfam" id="PF23356">
    <property type="entry name" value="TPR_PEP5_VPS11"/>
    <property type="match status" value="1"/>
</dbReference>
<dbReference type="SUPFAM" id="SSF69322">
    <property type="entry name" value="Tricorn protease domain 2"/>
    <property type="match status" value="1"/>
</dbReference>
<dbReference type="EMBL" id="GDKF01004470">
    <property type="protein sequence ID" value="JAT74152.1"/>
    <property type="molecule type" value="Transcribed_RNA"/>
</dbReference>
<evidence type="ECO:0000256" key="8">
    <source>
        <dbReference type="PROSITE-ProRule" id="PRU01006"/>
    </source>
</evidence>
<sequence length="914" mass="95807">MAAFKRYRFYDALIKNDTGLPDTVTCAVQDEALQLFLGCSDGTVICLHADLSLKATLPSHAGPVHAIACYDHDVLCTVGEEGAGTPSLTLKIWNGREGSGAPMNPMVARLFANKSPPSDAVAAADIHVSALEWPNLHVAVALSSGALHISRFDKGKLRCASLPCSPLHLSSEDREATFLAFARTPAASLLWATTRTATTAWRLPRGDRALLEPSGAEPRRATLSSATQLAVAGAEAVLSFDVEHGQTGALALPGPKAWLAGAGSHLAVASPEAGTGAAGAGVNGAVSLRLLDPANRVLAGSAELAGPLRWLAATAAGVAAGTADGGVAALRPLPLRARLAVLYRTRAYALALALARSERADAATLAEVRLQYADALYAKRDYDAALEQYLGTMGHLEPSYVIQRFLSVQRLANLTTYLEKLHAAGLGSPDHTTLLLNCYTKLGDGAKLDAFIAGAGDGAGAPAFDVAAVVQVCRAAGYFSHALAVARAAGDDTTYLDVLLEDCGRWDEGLDHMRGMGRRPAAAALLKHGKGLLAHVPVETTALVMELCVPPGGVATRDADADGDAGPVASLADYTHLYADRPEDLRYACLTIINMGGAGAQAQRSLYRTLLDLYLAGLPGQAGQQDALDLLKRGWPPGGPPAYDVDQALVSCRGRGFAPGLVFLYEASGLYREAAGVLRAAGDAAGLLALCERRGDARQGGDATLWRDALEHFARLPDGEESAARVRGVLQHVEARALLPPLQVLHILAQNPALRLDLVKGYVSRQLEADNRAMAADVEEAERLEEEVERARLALERLRSEPVVFQSNRDAATGAALELPSVHFMCGHSFNARTLGDDGGGGGAGDEPGCPLCAPEHARTAALVDSNRAWAADKDAFFKQLRAAPDGFAVVTEYLGKGVLNASSVSVDAGREGR</sequence>
<reference evidence="12" key="1">
    <citation type="submission" date="2015-08" db="EMBL/GenBank/DDBJ databases">
        <authorList>
            <person name="Babu N.S."/>
            <person name="Beckwith C.J."/>
            <person name="Beseler K.G."/>
            <person name="Brison A."/>
            <person name="Carone J.V."/>
            <person name="Caskin T.P."/>
            <person name="Diamond M."/>
            <person name="Durham M.E."/>
            <person name="Foxe J.M."/>
            <person name="Go M."/>
            <person name="Henderson B.A."/>
            <person name="Jones I.B."/>
            <person name="McGettigan J.A."/>
            <person name="Micheletti S.J."/>
            <person name="Nasrallah M.E."/>
            <person name="Ortiz D."/>
            <person name="Piller C.R."/>
            <person name="Privatt S.R."/>
            <person name="Schneider S.L."/>
            <person name="Sharp S."/>
            <person name="Smith T.C."/>
            <person name="Stanton J.D."/>
            <person name="Ullery H.E."/>
            <person name="Wilson R.J."/>
            <person name="Serrano M.G."/>
            <person name="Buck G."/>
            <person name="Lee V."/>
            <person name="Wang Y."/>
            <person name="Carvalho R."/>
            <person name="Voegtly L."/>
            <person name="Shi R."/>
            <person name="Duckworth R."/>
            <person name="Johnson A."/>
            <person name="Loviza R."/>
            <person name="Walstead R."/>
            <person name="Shah Z."/>
            <person name="Kiflezghi M."/>
            <person name="Wade K."/>
            <person name="Ball S.L."/>
            <person name="Bradley K.W."/>
            <person name="Asai D.J."/>
            <person name="Bowman C.A."/>
            <person name="Russell D.A."/>
            <person name="Pope W.H."/>
            <person name="Jacobs-Sera D."/>
            <person name="Hendrix R.W."/>
            <person name="Hatfull G.F."/>
        </authorList>
    </citation>
    <scope>NUCLEOTIDE SEQUENCE</scope>
</reference>
<keyword evidence="5" id="KW-0862">Zinc</keyword>
<evidence type="ECO:0000256" key="2">
    <source>
        <dbReference type="ARBA" id="ARBA00022448"/>
    </source>
</evidence>
<keyword evidence="7" id="KW-0472">Membrane</keyword>
<dbReference type="InterPro" id="IPR036322">
    <property type="entry name" value="WD40_repeat_dom_sf"/>
</dbReference>
<dbReference type="GO" id="GO:0007032">
    <property type="term" value="P:endosome organization"/>
    <property type="evidence" value="ECO:0007669"/>
    <property type="project" value="TreeGrafter"/>
</dbReference>
<organism evidence="12">
    <name type="scientific">Auxenochlorella protothecoides</name>
    <name type="common">Green microalga</name>
    <name type="synonym">Chlorella protothecoides</name>
    <dbReference type="NCBI Taxonomy" id="3075"/>
    <lineage>
        <taxon>Eukaryota</taxon>
        <taxon>Viridiplantae</taxon>
        <taxon>Chlorophyta</taxon>
        <taxon>core chlorophytes</taxon>
        <taxon>Trebouxiophyceae</taxon>
        <taxon>Chlorellales</taxon>
        <taxon>Chlorellaceae</taxon>
        <taxon>Auxenochlorella</taxon>
    </lineage>
</organism>
<dbReference type="Pfam" id="PF12451">
    <property type="entry name" value="VPS11_C"/>
    <property type="match status" value="1"/>
</dbReference>
<dbReference type="Pfam" id="PF23341">
    <property type="entry name" value="PEP5_VPS11_N"/>
    <property type="match status" value="1"/>
</dbReference>
<evidence type="ECO:0000256" key="7">
    <source>
        <dbReference type="ARBA" id="ARBA00023136"/>
    </source>
</evidence>
<evidence type="ECO:0000256" key="1">
    <source>
        <dbReference type="ARBA" id="ARBA00004184"/>
    </source>
</evidence>
<dbReference type="InterPro" id="IPR024763">
    <property type="entry name" value="VPS11_C"/>
</dbReference>
<feature type="repeat" description="CHCR" evidence="8">
    <location>
        <begin position="389"/>
        <end position="538"/>
    </location>
</feature>
<keyword evidence="4" id="KW-0863">Zinc-finger</keyword>
<dbReference type="PANTHER" id="PTHR23323:SF24">
    <property type="entry name" value="VACUOLAR PROTEIN SORTING-ASSOCIATED PROTEIN 11 HOMOLOG"/>
    <property type="match status" value="1"/>
</dbReference>
<dbReference type="InterPro" id="IPR057308">
    <property type="entry name" value="CHCR_PEP5_VPS11"/>
</dbReference>
<dbReference type="GO" id="GO:0006886">
    <property type="term" value="P:intracellular protein transport"/>
    <property type="evidence" value="ECO:0007669"/>
    <property type="project" value="UniProtKB-UniRule"/>
</dbReference>
<keyword evidence="9" id="KW-0175">Coiled coil</keyword>
<dbReference type="GO" id="GO:0006904">
    <property type="term" value="P:vesicle docking involved in exocytosis"/>
    <property type="evidence" value="ECO:0007669"/>
    <property type="project" value="TreeGrafter"/>
</dbReference>
<dbReference type="InterPro" id="IPR057307">
    <property type="entry name" value="PEP5_VPS11_N"/>
</dbReference>
<keyword evidence="3" id="KW-0479">Metal-binding</keyword>
<dbReference type="GO" id="GO:0030897">
    <property type="term" value="C:HOPS complex"/>
    <property type="evidence" value="ECO:0007669"/>
    <property type="project" value="TreeGrafter"/>
</dbReference>
<evidence type="ECO:0000259" key="11">
    <source>
        <dbReference type="Pfam" id="PF23341"/>
    </source>
</evidence>
<dbReference type="GO" id="GO:0008270">
    <property type="term" value="F:zinc ion binding"/>
    <property type="evidence" value="ECO:0007669"/>
    <property type="project" value="UniProtKB-KW"/>
</dbReference>
<dbReference type="GO" id="GO:0048284">
    <property type="term" value="P:organelle fusion"/>
    <property type="evidence" value="ECO:0007669"/>
    <property type="project" value="TreeGrafter"/>
</dbReference>
<evidence type="ECO:0000259" key="10">
    <source>
        <dbReference type="Pfam" id="PF12451"/>
    </source>
</evidence>
<feature type="domain" description="Vacuolar protein sorting protein 11 C-terminal" evidence="10">
    <location>
        <begin position="860"/>
        <end position="901"/>
    </location>
</feature>
<dbReference type="SUPFAM" id="SSF50978">
    <property type="entry name" value="WD40 repeat-like"/>
    <property type="match status" value="1"/>
</dbReference>
<dbReference type="InterPro" id="IPR000547">
    <property type="entry name" value="Clathrin_H-chain/VPS_repeat"/>
</dbReference>
<feature type="domain" description="PEP5/VPS11 N-terminal" evidence="11">
    <location>
        <begin position="23"/>
        <end position="329"/>
    </location>
</feature>
<proteinExistence type="predicted"/>
<name>A0A1D2A4N2_AUXPR</name>
<dbReference type="Gene3D" id="2.130.10.10">
    <property type="entry name" value="YVTN repeat-like/Quinoprotein amine dehydrogenase"/>
    <property type="match status" value="1"/>
</dbReference>
<dbReference type="GO" id="GO:0007033">
    <property type="term" value="P:vacuole organization"/>
    <property type="evidence" value="ECO:0007669"/>
    <property type="project" value="TreeGrafter"/>
</dbReference>
<keyword evidence="2" id="KW-0813">Transport</keyword>
<dbReference type="PANTHER" id="PTHR23323">
    <property type="entry name" value="VACUOLAR PROTEIN SORTING-ASSOCIATED PROTEIN"/>
    <property type="match status" value="1"/>
</dbReference>
<accession>A0A1D2A4N2</accession>